<name>A0A805ZVK9_LACGA</name>
<evidence type="ECO:0000313" key="7">
    <source>
        <dbReference type="EMBL" id="ABJ59557.1"/>
    </source>
</evidence>
<dbReference type="GO" id="GO:0009025">
    <property type="term" value="F:tagatose-bisphosphate aldolase activity"/>
    <property type="evidence" value="ECO:0007669"/>
    <property type="project" value="UniProtKB-UniRule"/>
</dbReference>
<dbReference type="SUPFAM" id="SSF51569">
    <property type="entry name" value="Aldolase"/>
    <property type="match status" value="1"/>
</dbReference>
<dbReference type="KEGG" id="lga:LGAS_0145"/>
<dbReference type="InterPro" id="IPR002915">
    <property type="entry name" value="DeoC/FbaB/LacD_aldolase"/>
</dbReference>
<keyword evidence="5 6" id="KW-0456">Lyase</keyword>
<dbReference type="GO" id="GO:0061595">
    <property type="term" value="F:6-deoxy-6-sulfofructose-1-phosphate aldolase activity"/>
    <property type="evidence" value="ECO:0007669"/>
    <property type="project" value="TreeGrafter"/>
</dbReference>
<dbReference type="GO" id="GO:0019512">
    <property type="term" value="P:lactose catabolic process via tagatose-6-phosphate"/>
    <property type="evidence" value="ECO:0007669"/>
    <property type="project" value="InterPro"/>
</dbReference>
<dbReference type="EMBL" id="CP000413">
    <property type="protein sequence ID" value="ABJ59557.1"/>
    <property type="molecule type" value="Genomic_DNA"/>
</dbReference>
<dbReference type="InterPro" id="IPR013785">
    <property type="entry name" value="Aldolase_TIM"/>
</dbReference>
<dbReference type="UniPathway" id="UPA00704">
    <property type="reaction ID" value="UER00716"/>
</dbReference>
<evidence type="ECO:0000256" key="2">
    <source>
        <dbReference type="ARBA" id="ARBA00005191"/>
    </source>
</evidence>
<evidence type="ECO:0000256" key="6">
    <source>
        <dbReference type="HAMAP-Rule" id="MF_00734"/>
    </source>
</evidence>
<dbReference type="GO" id="GO:2001059">
    <property type="term" value="P:D-tagatose 6-phosphate catabolic process"/>
    <property type="evidence" value="ECO:0007669"/>
    <property type="project" value="UniProtKB-UniRule"/>
</dbReference>
<evidence type="ECO:0000256" key="4">
    <source>
        <dbReference type="ARBA" id="ARBA00022736"/>
    </source>
</evidence>
<organism evidence="7 8">
    <name type="scientific">Lactobacillus gasseri (strain ATCC 33323 / DSM 20243 / BCRC 14619 / CIP 102991 / JCM 1131 / KCTC 3163 / NCIMB 11718 / NCTC 13722 / AM63)</name>
    <dbReference type="NCBI Taxonomy" id="324831"/>
    <lineage>
        <taxon>Bacteria</taxon>
        <taxon>Bacillati</taxon>
        <taxon>Bacillota</taxon>
        <taxon>Bacilli</taxon>
        <taxon>Lactobacillales</taxon>
        <taxon>Lactobacillaceae</taxon>
        <taxon>Lactobacillus</taxon>
    </lineage>
</organism>
<dbReference type="NCBIfam" id="NF009065">
    <property type="entry name" value="PRK12399.1"/>
    <property type="match status" value="1"/>
</dbReference>
<dbReference type="HAMAP" id="MF_00734">
    <property type="entry name" value="LacD"/>
    <property type="match status" value="1"/>
</dbReference>
<dbReference type="GO" id="GO:0009024">
    <property type="term" value="F:tagatose-6-phosphate kinase activity"/>
    <property type="evidence" value="ECO:0007669"/>
    <property type="project" value="InterPro"/>
</dbReference>
<dbReference type="PANTHER" id="PTHR39340">
    <property type="entry name" value="SULFOFRUCTOSEPHOSPHATE ALDOLASE"/>
    <property type="match status" value="1"/>
</dbReference>
<dbReference type="InterPro" id="IPR050552">
    <property type="entry name" value="LacD_aldolase"/>
</dbReference>
<comment type="pathway">
    <text evidence="2 6">Carbohydrate metabolism; D-tagatose 6-phosphate degradation; D-glyceraldehyde 3-phosphate and glycerone phosphate from D-tagatose 6-phosphate: step 2/2.</text>
</comment>
<evidence type="ECO:0000256" key="3">
    <source>
        <dbReference type="ARBA" id="ARBA00008679"/>
    </source>
</evidence>
<dbReference type="Gene3D" id="3.20.20.70">
    <property type="entry name" value="Aldolase class I"/>
    <property type="match status" value="1"/>
</dbReference>
<dbReference type="Proteomes" id="UP000000664">
    <property type="component" value="Chromosome"/>
</dbReference>
<dbReference type="Pfam" id="PF01791">
    <property type="entry name" value="DeoC"/>
    <property type="match status" value="1"/>
</dbReference>
<dbReference type="AlphaFoldDB" id="A0A805ZVK9"/>
<proteinExistence type="inferred from homology"/>
<dbReference type="NCBIfam" id="NF009498">
    <property type="entry name" value="PRK12858.1"/>
    <property type="match status" value="1"/>
</dbReference>
<evidence type="ECO:0000313" key="8">
    <source>
        <dbReference type="Proteomes" id="UP000000664"/>
    </source>
</evidence>
<comment type="similarity">
    <text evidence="3 6">Belongs to the aldolase LacD family.</text>
</comment>
<accession>A0A805ZVK9</accession>
<keyword evidence="4 6" id="KW-0423">Lactose metabolism</keyword>
<protein>
    <recommendedName>
        <fullName evidence="6">Tagatose 1,6-diphosphate aldolase</fullName>
        <ecNumber evidence="6">4.1.2.40</ecNumber>
    </recommendedName>
    <alternativeName>
        <fullName evidence="6">D-tagatose-1,6-bisphosphate aldolase</fullName>
    </alternativeName>
    <alternativeName>
        <fullName evidence="6">Tagatose-bisphosphate aldolase</fullName>
    </alternativeName>
</protein>
<dbReference type="GO" id="GO:1902777">
    <property type="term" value="P:6-sulfoquinovose(1-) catabolic process"/>
    <property type="evidence" value="ECO:0007669"/>
    <property type="project" value="TreeGrafter"/>
</dbReference>
<comment type="catalytic activity">
    <reaction evidence="1 6">
        <text>D-tagatofuranose 1,6-bisphosphate = D-glyceraldehyde 3-phosphate + dihydroxyacetone phosphate</text>
        <dbReference type="Rhea" id="RHEA:22948"/>
        <dbReference type="ChEBI" id="CHEBI:57642"/>
        <dbReference type="ChEBI" id="CHEBI:58694"/>
        <dbReference type="ChEBI" id="CHEBI:59776"/>
        <dbReference type="EC" id="4.1.2.40"/>
    </reaction>
</comment>
<evidence type="ECO:0000256" key="5">
    <source>
        <dbReference type="ARBA" id="ARBA00023239"/>
    </source>
</evidence>
<dbReference type="InterPro" id="IPR005927">
    <property type="entry name" value="Tag_1.6-dipho_adolase"/>
</dbReference>
<dbReference type="SMART" id="SM01133">
    <property type="entry name" value="DeoC"/>
    <property type="match status" value="1"/>
</dbReference>
<dbReference type="EC" id="4.1.2.40" evidence="6"/>
<reference evidence="7 8" key="1">
    <citation type="journal article" date="2006" name="Proc. Natl. Acad. Sci. U.S.A.">
        <title>Comparative genomics of the lactic acid bacteria.</title>
        <authorList>
            <person name="Makarova K."/>
            <person name="Slesarev A."/>
            <person name="Wolf Y."/>
            <person name="Sorokin A."/>
            <person name="Mirkin B."/>
            <person name="Koonin E."/>
            <person name="Pavlov A."/>
            <person name="Pavlova N."/>
            <person name="Karamychev V."/>
            <person name="Polouchine N."/>
            <person name="Shakhova V."/>
            <person name="Grigoriev I."/>
            <person name="Lou Y."/>
            <person name="Rohksar D."/>
            <person name="Lucas S."/>
            <person name="Huang K."/>
            <person name="Goodstein D.M."/>
            <person name="Hawkins T."/>
            <person name="Plengvidhya V."/>
            <person name="Welker D."/>
            <person name="Hughes J."/>
            <person name="Goh Y."/>
            <person name="Benson A."/>
            <person name="Baldwin K."/>
            <person name="Lee J.H."/>
            <person name="Diaz-Muniz I."/>
            <person name="Dosti B."/>
            <person name="Smeianov V."/>
            <person name="Wechter W."/>
            <person name="Barabote R."/>
            <person name="Lorca G."/>
            <person name="Altermann E."/>
            <person name="Barrangou R."/>
            <person name="Ganesan B."/>
            <person name="Xie Y."/>
            <person name="Rawsthorne H."/>
            <person name="Tamir D."/>
            <person name="Parker C."/>
            <person name="Breidt F."/>
            <person name="Broadbent J."/>
            <person name="Hutkins R."/>
            <person name="O'Sullivan D."/>
            <person name="Steele J."/>
            <person name="Unlu G."/>
            <person name="Saier M."/>
            <person name="Klaenhammer T."/>
            <person name="Richardson P."/>
            <person name="Kozyavkin S."/>
            <person name="Weimer B."/>
            <person name="Mills D."/>
        </authorList>
    </citation>
    <scope>NUCLEOTIDE SEQUENCE [LARGE SCALE GENOMIC DNA]</scope>
    <source>
        <strain evidence="8">ATCC 33323 / DSM 20243 / BCRC 14619 / CIP 102991 / JCM 1131 / KCTC 3163 / NCIMB 11718 / NCTC 13722 / AM63</strain>
    </source>
</reference>
<gene>
    <name evidence="6" type="primary">lacD</name>
    <name evidence="7" type="ordered locus">LGAS_0145</name>
</gene>
<evidence type="ECO:0000256" key="1">
    <source>
        <dbReference type="ARBA" id="ARBA00000567"/>
    </source>
</evidence>
<sequence>MKTFTECKRSLLFVKAPSYNIDVRLSKRRYIMRKISPEVAKHMDNLSNEAGVISALAIDQRGSLKRMLAEAANKPADETTIVDFKKAVSKELTPYASAILTDPEYGLPATKVRDKNCGLLLSYEKTGYDTTEPGRMCDLIADQSALRIKNDGADAVKFLLYYDPDESDEINDKKKAFVERVGAETKANGLPFFLELLTYDGKMDDVKSEEYAKVKPEKVFKTIEEFSKPQYDVTVLKVEIPFNIKYVEGFNGDNNVVYTQEEAKKLLKKQSDLTDLPYIFLSAGVTSEEFIAEIKMAEEADADFNGVLCGRATWKPAIKPFAAEGEKQGREWLSTEGKQNIENLNDALKGAKSWKDKLEVED</sequence>
<dbReference type="PANTHER" id="PTHR39340:SF1">
    <property type="entry name" value="SULFOFRUCTOSEPHOSPHATE ALDOLASE"/>
    <property type="match status" value="1"/>
</dbReference>